<comment type="caution">
    <text evidence="1">The sequence shown here is derived from an EMBL/GenBank/DDBJ whole genome shotgun (WGS) entry which is preliminary data.</text>
</comment>
<dbReference type="EMBL" id="JACBAZ010000001">
    <property type="protein sequence ID" value="NWK54552.1"/>
    <property type="molecule type" value="Genomic_DNA"/>
</dbReference>
<keyword evidence="2" id="KW-1185">Reference proteome</keyword>
<gene>
    <name evidence="1" type="ORF">HW115_02945</name>
</gene>
<accession>A0A851GC96</accession>
<dbReference type="AlphaFoldDB" id="A0A851GC96"/>
<evidence type="ECO:0000313" key="2">
    <source>
        <dbReference type="Proteomes" id="UP000557872"/>
    </source>
</evidence>
<dbReference type="RefSeq" id="WP_178931072.1">
    <property type="nucleotide sequence ID" value="NZ_JACBAZ010000001.1"/>
</dbReference>
<sequence>MKLLMLLPLIIFLTQCAGSGVRMSRSAQEQSLAAGLLTQNIRTNISQKELSSSPNCSSPVVQRVSLQSSARGPSGNLMTAREHWYVDSCGRSVIYQVDYYGPISEHTAIDVKPLR</sequence>
<name>A0A851GC96_9BACT</name>
<dbReference type="Proteomes" id="UP000557872">
    <property type="component" value="Unassembled WGS sequence"/>
</dbReference>
<evidence type="ECO:0000313" key="1">
    <source>
        <dbReference type="EMBL" id="NWK54552.1"/>
    </source>
</evidence>
<proteinExistence type="predicted"/>
<reference evidence="1 2" key="1">
    <citation type="submission" date="2020-07" db="EMBL/GenBank/DDBJ databases">
        <title>Roseicoccus Jingziensis gen. nov., sp. nov., isolated from coastal seawater.</title>
        <authorList>
            <person name="Feng X."/>
        </authorList>
    </citation>
    <scope>NUCLEOTIDE SEQUENCE [LARGE SCALE GENOMIC DNA]</scope>
    <source>
        <strain evidence="1 2">N1E253</strain>
    </source>
</reference>
<protein>
    <submittedName>
        <fullName evidence="1">Uncharacterized protein</fullName>
    </submittedName>
</protein>
<organism evidence="1 2">
    <name type="scientific">Oceaniferula marina</name>
    <dbReference type="NCBI Taxonomy" id="2748318"/>
    <lineage>
        <taxon>Bacteria</taxon>
        <taxon>Pseudomonadati</taxon>
        <taxon>Verrucomicrobiota</taxon>
        <taxon>Verrucomicrobiia</taxon>
        <taxon>Verrucomicrobiales</taxon>
        <taxon>Verrucomicrobiaceae</taxon>
        <taxon>Oceaniferula</taxon>
    </lineage>
</organism>